<proteinExistence type="predicted"/>
<reference evidence="1" key="2">
    <citation type="journal article" date="2015" name="Fish Shellfish Immunol.">
        <title>Early steps in the European eel (Anguilla anguilla)-Vibrio vulnificus interaction in the gills: Role of the RtxA13 toxin.</title>
        <authorList>
            <person name="Callol A."/>
            <person name="Pajuelo D."/>
            <person name="Ebbesson L."/>
            <person name="Teles M."/>
            <person name="MacKenzie S."/>
            <person name="Amaro C."/>
        </authorList>
    </citation>
    <scope>NUCLEOTIDE SEQUENCE</scope>
</reference>
<organism evidence="1">
    <name type="scientific">Anguilla anguilla</name>
    <name type="common">European freshwater eel</name>
    <name type="synonym">Muraena anguilla</name>
    <dbReference type="NCBI Taxonomy" id="7936"/>
    <lineage>
        <taxon>Eukaryota</taxon>
        <taxon>Metazoa</taxon>
        <taxon>Chordata</taxon>
        <taxon>Craniata</taxon>
        <taxon>Vertebrata</taxon>
        <taxon>Euteleostomi</taxon>
        <taxon>Actinopterygii</taxon>
        <taxon>Neopterygii</taxon>
        <taxon>Teleostei</taxon>
        <taxon>Anguilliformes</taxon>
        <taxon>Anguillidae</taxon>
        <taxon>Anguilla</taxon>
    </lineage>
</organism>
<protein>
    <submittedName>
        <fullName evidence="1">Uncharacterized protein</fullName>
    </submittedName>
</protein>
<reference evidence="1" key="1">
    <citation type="submission" date="2014-11" db="EMBL/GenBank/DDBJ databases">
        <authorList>
            <person name="Amaro Gonzalez C."/>
        </authorList>
    </citation>
    <scope>NUCLEOTIDE SEQUENCE</scope>
</reference>
<evidence type="ECO:0000313" key="1">
    <source>
        <dbReference type="EMBL" id="JAH10818.1"/>
    </source>
</evidence>
<dbReference type="EMBL" id="GBXM01097759">
    <property type="protein sequence ID" value="JAH10818.1"/>
    <property type="molecule type" value="Transcribed_RNA"/>
</dbReference>
<name>A0A0E9Q400_ANGAN</name>
<sequence length="55" mass="6144">MRIGTYGGKGSFSFKWIKRDFCLSFQTASERLKSGYVLMAILTGSLSRDCSTARN</sequence>
<dbReference type="AlphaFoldDB" id="A0A0E9Q400"/>
<accession>A0A0E9Q400</accession>